<evidence type="ECO:0000313" key="1">
    <source>
        <dbReference type="EMBL" id="CAG6503836.1"/>
    </source>
</evidence>
<sequence length="153" mass="17606">MAYGEDLRPNLCSQNFIKNETDDLLKQYIFPGGHEIRTPRRQSQAQLCRFGPSEWQSELPCCVRPPEMSRTWPTYRRTFSSVPRGSSSTDTTRFRPWSWCPASIRASTPGFFLWPPSHRSTSCTTTGKIQIRRNDRPVANFDSSAEIKMDAQL</sequence>
<reference evidence="1" key="1">
    <citation type="submission" date="2021-05" db="EMBL/GenBank/DDBJ databases">
        <authorList>
            <person name="Alioto T."/>
            <person name="Alioto T."/>
            <person name="Gomez Garrido J."/>
        </authorList>
    </citation>
    <scope>NUCLEOTIDE SEQUENCE</scope>
</reference>
<proteinExistence type="predicted"/>
<name>A0A8D8D250_CULPI</name>
<dbReference type="EMBL" id="HBUE01252869">
    <property type="protein sequence ID" value="CAG6555098.1"/>
    <property type="molecule type" value="Transcribed_RNA"/>
</dbReference>
<dbReference type="EMBL" id="HBUE01147943">
    <property type="protein sequence ID" value="CAG6503836.1"/>
    <property type="molecule type" value="Transcribed_RNA"/>
</dbReference>
<accession>A0A8D8D250</accession>
<dbReference type="EMBL" id="HBUE01071595">
    <property type="protein sequence ID" value="CAG6472874.1"/>
    <property type="molecule type" value="Transcribed_RNA"/>
</dbReference>
<dbReference type="AlphaFoldDB" id="A0A8D8D250"/>
<organism evidence="1">
    <name type="scientific">Culex pipiens</name>
    <name type="common">House mosquito</name>
    <dbReference type="NCBI Taxonomy" id="7175"/>
    <lineage>
        <taxon>Eukaryota</taxon>
        <taxon>Metazoa</taxon>
        <taxon>Ecdysozoa</taxon>
        <taxon>Arthropoda</taxon>
        <taxon>Hexapoda</taxon>
        <taxon>Insecta</taxon>
        <taxon>Pterygota</taxon>
        <taxon>Neoptera</taxon>
        <taxon>Endopterygota</taxon>
        <taxon>Diptera</taxon>
        <taxon>Nematocera</taxon>
        <taxon>Culicoidea</taxon>
        <taxon>Culicidae</taxon>
        <taxon>Culicinae</taxon>
        <taxon>Culicini</taxon>
        <taxon>Culex</taxon>
        <taxon>Culex</taxon>
    </lineage>
</organism>
<protein>
    <submittedName>
        <fullName evidence="1">(northern house mosquito) hypothetical protein</fullName>
    </submittedName>
</protein>